<accession>A0ABR9SCQ7</accession>
<feature type="domain" description="Tn3 transposase DDE" evidence="5">
    <location>
        <begin position="567"/>
        <end position="949"/>
    </location>
</feature>
<evidence type="ECO:0000313" key="7">
    <source>
        <dbReference type="EMBL" id="MBE7940134.1"/>
    </source>
</evidence>
<evidence type="ECO:0000256" key="1">
    <source>
        <dbReference type="ARBA" id="ARBA00009402"/>
    </source>
</evidence>
<sequence>MEHWRTPYLGLREVPHGLDDFELTTFFSYSASELGCIGARRQPLHRLAVALHIGFIRMAGCTMDSFERIPKRLLSHIGGQVGVPAPEIATLRSLYSDRPRTLADHQQLAYQELGFQQMTEHQRRYVVRWLRETLAGRGGVNGLLPELKRWFYEHQILLIADRELKRFIAEAVRDREAQLLQASMKAYGPERLTEWADAITGERDDGTPHQTWLWAPPRKQSTVQMSHFFEKLEFLRGLGVHEGWPDAVNDAAVRHFGRRCATRAPTVSKRITSDRRALEVACFMRYALCSASDQLLLMLRRWIRTMASRASTETAPKVADAQAKLRQFATAVRKLAGDDKLTRQVLREKLRAMADATLAQAKISRAALARAWLVERPQQARTVLAKLIELPLASDGDHPVTAALEMLRGVYAGRGRELPPAAHIDLGRRWREAIGAEDRAKALSAFEWATLFKLRVALRNGSVHLAHSFAFRGHAVLLIPKDVWLAQRNHHYGHLKLTQDPKEYIARVKEQLQERLKQFADVVVAGELRVDEEGIHLERKPAGPEDLRVSELRRALYAGRSLGQIAEMILQIDSKLRFSWLLLGREPYNRSELLLVYAAVLNLGTAMSAADVARMVPGVSADALRQMTKRVCDDRKLREAADAVFQYVQRYDITRHWGHSDMASSDMMSLETPRAIWQARADPRRHTASIGIYTHVHDRWGFFYDQPIVLNRRQAGAAIEGMVRQEAVDDIGQLAVDTHGFTYFAMMQAKLLGFDLCPHLADLKHRRLHLPVGFEVPDVLKAIINCDLDEAAMEKNYDEHVRIASSIRVGRCSAVQALDRYGSDARGQAAYDAGVQLGKMLTSLYLMDYFLNPEFRAEVRHALNRGEAMHTLQRAIHDGQIPNDLAKRDDSLLGVSSALSLLSNIVVAWNTEGMQAALDGIRAAGAEPPSQDLRRVAPTNLEGINLRGTLDFPVEKYAERILPSTVAGAGRPAGARSGVGG</sequence>
<organism evidence="7 8">
    <name type="scientific">Ramlibacter aquaticus</name>
    <dbReference type="NCBI Taxonomy" id="2780094"/>
    <lineage>
        <taxon>Bacteria</taxon>
        <taxon>Pseudomonadati</taxon>
        <taxon>Pseudomonadota</taxon>
        <taxon>Betaproteobacteria</taxon>
        <taxon>Burkholderiales</taxon>
        <taxon>Comamonadaceae</taxon>
        <taxon>Ramlibacter</taxon>
    </lineage>
</organism>
<comment type="similarity">
    <text evidence="1">Belongs to the transposase 7 family.</text>
</comment>
<gene>
    <name evidence="7" type="ORF">IM725_06075</name>
</gene>
<keyword evidence="8" id="KW-1185">Reference proteome</keyword>
<evidence type="ECO:0000256" key="3">
    <source>
        <dbReference type="ARBA" id="ARBA00023125"/>
    </source>
</evidence>
<proteinExistence type="inferred from homology"/>
<dbReference type="InterPro" id="IPR025296">
    <property type="entry name" value="DUF4158"/>
</dbReference>
<name>A0ABR9SCQ7_9BURK</name>
<evidence type="ECO:0000259" key="5">
    <source>
        <dbReference type="Pfam" id="PF01526"/>
    </source>
</evidence>
<dbReference type="EMBL" id="JADDOJ010000016">
    <property type="protein sequence ID" value="MBE7940134.1"/>
    <property type="molecule type" value="Genomic_DNA"/>
</dbReference>
<evidence type="ECO:0000256" key="4">
    <source>
        <dbReference type="ARBA" id="ARBA00023172"/>
    </source>
</evidence>
<dbReference type="NCBIfam" id="NF033527">
    <property type="entry name" value="transpos_Tn3"/>
    <property type="match status" value="1"/>
</dbReference>
<evidence type="ECO:0000259" key="6">
    <source>
        <dbReference type="Pfam" id="PF13700"/>
    </source>
</evidence>
<dbReference type="InterPro" id="IPR002513">
    <property type="entry name" value="Tn3_Tnp_DDE_dom"/>
</dbReference>
<evidence type="ECO:0000256" key="2">
    <source>
        <dbReference type="ARBA" id="ARBA00022578"/>
    </source>
</evidence>
<comment type="caution">
    <text evidence="7">The sequence shown here is derived from an EMBL/GenBank/DDBJ whole genome shotgun (WGS) entry which is preliminary data.</text>
</comment>
<dbReference type="Pfam" id="PF01526">
    <property type="entry name" value="DDE_Tnp_Tn3"/>
    <property type="match status" value="1"/>
</dbReference>
<keyword evidence="2" id="KW-0815">Transposition</keyword>
<feature type="domain" description="DUF4158" evidence="6">
    <location>
        <begin position="12"/>
        <end position="171"/>
    </location>
</feature>
<dbReference type="RefSeq" id="WP_193779675.1">
    <property type="nucleotide sequence ID" value="NZ_JADDOJ010000016.1"/>
</dbReference>
<dbReference type="Proteomes" id="UP000715965">
    <property type="component" value="Unassembled WGS sequence"/>
</dbReference>
<evidence type="ECO:0000313" key="8">
    <source>
        <dbReference type="Proteomes" id="UP000715965"/>
    </source>
</evidence>
<reference evidence="7 8" key="1">
    <citation type="submission" date="2020-10" db="EMBL/GenBank/DDBJ databases">
        <title>Draft genome of Ramlibacter aquaticus LMG 30558.</title>
        <authorList>
            <person name="Props R."/>
        </authorList>
    </citation>
    <scope>NUCLEOTIDE SEQUENCE [LARGE SCALE GENOMIC DNA]</scope>
    <source>
        <strain evidence="7 8">LMG 30558</strain>
    </source>
</reference>
<protein>
    <submittedName>
        <fullName evidence="7">Tn3 family transposase</fullName>
    </submittedName>
</protein>
<keyword evidence="3" id="KW-0238">DNA-binding</keyword>
<dbReference type="Pfam" id="PF13700">
    <property type="entry name" value="DUF4158"/>
    <property type="match status" value="1"/>
</dbReference>
<dbReference type="InterPro" id="IPR047653">
    <property type="entry name" value="Tn3-like_transpos"/>
</dbReference>
<keyword evidence="4" id="KW-0233">DNA recombination</keyword>